<organism evidence="1">
    <name type="scientific">marine sediment metagenome</name>
    <dbReference type="NCBI Taxonomy" id="412755"/>
    <lineage>
        <taxon>unclassified sequences</taxon>
        <taxon>metagenomes</taxon>
        <taxon>ecological metagenomes</taxon>
    </lineage>
</organism>
<evidence type="ECO:0000313" key="1">
    <source>
        <dbReference type="EMBL" id="GAG44426.1"/>
    </source>
</evidence>
<dbReference type="InterPro" id="IPR027417">
    <property type="entry name" value="P-loop_NTPase"/>
</dbReference>
<accession>X0Z7A5</accession>
<gene>
    <name evidence="1" type="ORF">S01H1_81685</name>
</gene>
<dbReference type="SUPFAM" id="SSF52540">
    <property type="entry name" value="P-loop containing nucleoside triphosphate hydrolases"/>
    <property type="match status" value="1"/>
</dbReference>
<sequence length="114" mass="12497">VNEAHGLTPAVVRALLVTLEPIPAHVVWIFTTTNDGQDKLFADEMDAHPLLSRCIPIALARQGLAKAFAEHARVIATKEELNGKPIEAYVRLAQTHRNNLRAILNAIEAGEMMP</sequence>
<proteinExistence type="predicted"/>
<feature type="non-terminal residue" evidence="1">
    <location>
        <position position="1"/>
    </location>
</feature>
<dbReference type="AlphaFoldDB" id="X0Z7A5"/>
<dbReference type="EMBL" id="BARS01055308">
    <property type="protein sequence ID" value="GAG44426.1"/>
    <property type="molecule type" value="Genomic_DNA"/>
</dbReference>
<name>X0Z7A5_9ZZZZ</name>
<protein>
    <submittedName>
        <fullName evidence="1">Uncharacterized protein</fullName>
    </submittedName>
</protein>
<reference evidence="1" key="1">
    <citation type="journal article" date="2014" name="Front. Microbiol.">
        <title>High frequency of phylogenetically diverse reductive dehalogenase-homologous genes in deep subseafloor sedimentary metagenomes.</title>
        <authorList>
            <person name="Kawai M."/>
            <person name="Futagami T."/>
            <person name="Toyoda A."/>
            <person name="Takaki Y."/>
            <person name="Nishi S."/>
            <person name="Hori S."/>
            <person name="Arai W."/>
            <person name="Tsubouchi T."/>
            <person name="Morono Y."/>
            <person name="Uchiyama I."/>
            <person name="Ito T."/>
            <person name="Fujiyama A."/>
            <person name="Inagaki F."/>
            <person name="Takami H."/>
        </authorList>
    </citation>
    <scope>NUCLEOTIDE SEQUENCE</scope>
    <source>
        <strain evidence="1">Expedition CK06-06</strain>
    </source>
</reference>
<comment type="caution">
    <text evidence="1">The sequence shown here is derived from an EMBL/GenBank/DDBJ whole genome shotgun (WGS) entry which is preliminary data.</text>
</comment>